<proteinExistence type="predicted"/>
<evidence type="ECO:0000313" key="3">
    <source>
        <dbReference type="Proteomes" id="UP001139103"/>
    </source>
</evidence>
<evidence type="ECO:0000256" key="1">
    <source>
        <dbReference type="SAM" id="SignalP"/>
    </source>
</evidence>
<dbReference type="EMBL" id="JAJKFT010000010">
    <property type="protein sequence ID" value="MCC9632017.1"/>
    <property type="molecule type" value="Genomic_DNA"/>
</dbReference>
<protein>
    <submittedName>
        <fullName evidence="2">Carboxypeptidase-like regulatory domain-containing protein</fullName>
    </submittedName>
</protein>
<dbReference type="PROSITE" id="PS51257">
    <property type="entry name" value="PROKAR_LIPOPROTEIN"/>
    <property type="match status" value="1"/>
</dbReference>
<dbReference type="Proteomes" id="UP001139103">
    <property type="component" value="Unassembled WGS sequence"/>
</dbReference>
<keyword evidence="2" id="KW-0121">Carboxypeptidase</keyword>
<accession>A0A9X1MTX8</accession>
<feature type="chain" id="PRO_5040858539" evidence="1">
    <location>
        <begin position="22"/>
        <end position="142"/>
    </location>
</feature>
<keyword evidence="2" id="KW-0645">Protease</keyword>
<comment type="caution">
    <text evidence="2">The sequence shown here is derived from an EMBL/GenBank/DDBJ whole genome shotgun (WGS) entry which is preliminary data.</text>
</comment>
<gene>
    <name evidence="2" type="ORF">LOC68_26790</name>
</gene>
<sequence length="142" mass="15295">MYRMISNSPWLALAIMTAAFVGCGNDLPPVGEVYGTVKLNGEPVEGCQVMFEPIAGGRSSSAMTDADGRYTLRYNGDADGALLGKHKVRLITARGTRRDDNGRIVDPGVKEKLPKEYNSETTQVVEVTSGDNPIDFEVAVSK</sequence>
<evidence type="ECO:0000313" key="2">
    <source>
        <dbReference type="EMBL" id="MCC9632017.1"/>
    </source>
</evidence>
<feature type="signal peptide" evidence="1">
    <location>
        <begin position="1"/>
        <end position="21"/>
    </location>
</feature>
<dbReference type="SUPFAM" id="SSF49464">
    <property type="entry name" value="Carboxypeptidase regulatory domain-like"/>
    <property type="match status" value="1"/>
</dbReference>
<dbReference type="RefSeq" id="WP_230224875.1">
    <property type="nucleotide sequence ID" value="NZ_JAJKFT010000010.1"/>
</dbReference>
<keyword evidence="2" id="KW-0378">Hydrolase</keyword>
<reference evidence="2" key="1">
    <citation type="submission" date="2021-11" db="EMBL/GenBank/DDBJ databases">
        <title>Genome sequence.</title>
        <authorList>
            <person name="Sun Q."/>
        </authorList>
    </citation>
    <scope>NUCLEOTIDE SEQUENCE</scope>
    <source>
        <strain evidence="2">JC732</strain>
    </source>
</reference>
<keyword evidence="1" id="KW-0732">Signal</keyword>
<keyword evidence="3" id="KW-1185">Reference proteome</keyword>
<dbReference type="GO" id="GO:0004180">
    <property type="term" value="F:carboxypeptidase activity"/>
    <property type="evidence" value="ECO:0007669"/>
    <property type="project" value="UniProtKB-KW"/>
</dbReference>
<dbReference type="InterPro" id="IPR008969">
    <property type="entry name" value="CarboxyPept-like_regulatory"/>
</dbReference>
<dbReference type="AlphaFoldDB" id="A0A9X1MTX8"/>
<organism evidence="2 3">
    <name type="scientific">Blastopirellula sediminis</name>
    <dbReference type="NCBI Taxonomy" id="2894196"/>
    <lineage>
        <taxon>Bacteria</taxon>
        <taxon>Pseudomonadati</taxon>
        <taxon>Planctomycetota</taxon>
        <taxon>Planctomycetia</taxon>
        <taxon>Pirellulales</taxon>
        <taxon>Pirellulaceae</taxon>
        <taxon>Blastopirellula</taxon>
    </lineage>
</organism>
<name>A0A9X1MTX8_9BACT</name>